<dbReference type="OrthoDB" id="9948at2157"/>
<dbReference type="RefSeq" id="WP_156004970.1">
    <property type="nucleotide sequence ID" value="NZ_CP045483.1"/>
</dbReference>
<dbReference type="EMBL" id="CP045483">
    <property type="protein sequence ID" value="QGR18749.1"/>
    <property type="molecule type" value="Genomic_DNA"/>
</dbReference>
<dbReference type="KEGG" id="sazo:D1868_01215"/>
<evidence type="ECO:0000313" key="1">
    <source>
        <dbReference type="EMBL" id="QGR18749.1"/>
    </source>
</evidence>
<reference evidence="1 2" key="1">
    <citation type="submission" date="2019-10" db="EMBL/GenBank/DDBJ databases">
        <title>Genome Sequences from Six Type Strain Members of the Archaeal Family Sulfolobaceae: Acidianus ambivalens, Acidianus infernus, Metallosphaera prunae, Stygiolobus azoricus, Sulfolobus metallicus, and Sulfurisphaera ohwakuensis.</title>
        <authorList>
            <person name="Counts J.A."/>
            <person name="Kelly R.M."/>
        </authorList>
    </citation>
    <scope>NUCLEOTIDE SEQUENCE [LARGE SCALE GENOMIC DNA]</scope>
    <source>
        <strain evidence="1 2">FC6</strain>
    </source>
</reference>
<dbReference type="Proteomes" id="UP000423396">
    <property type="component" value="Chromosome"/>
</dbReference>
<organism evidence="1 2">
    <name type="scientific">Stygiolobus azoricus</name>
    <dbReference type="NCBI Taxonomy" id="41675"/>
    <lineage>
        <taxon>Archaea</taxon>
        <taxon>Thermoproteota</taxon>
        <taxon>Thermoprotei</taxon>
        <taxon>Sulfolobales</taxon>
        <taxon>Sulfolobaceae</taxon>
        <taxon>Stygiolobus</taxon>
    </lineage>
</organism>
<dbReference type="GeneID" id="42797653"/>
<dbReference type="PANTHER" id="PTHR38597:SF1">
    <property type="entry name" value="BLL3834 PROTEIN"/>
    <property type="match status" value="1"/>
</dbReference>
<evidence type="ECO:0000313" key="2">
    <source>
        <dbReference type="Proteomes" id="UP000423396"/>
    </source>
</evidence>
<dbReference type="AlphaFoldDB" id="A0A650CLR9"/>
<keyword evidence="2" id="KW-1185">Reference proteome</keyword>
<protein>
    <submittedName>
        <fullName evidence="1">DUF763 domain-containing protein</fullName>
    </submittedName>
</protein>
<proteinExistence type="predicted"/>
<dbReference type="InterPro" id="IPR008482">
    <property type="entry name" value="DUF763"/>
</dbReference>
<dbReference type="PANTHER" id="PTHR38597">
    <property type="entry name" value="BLL3834 PROTEIN"/>
    <property type="match status" value="1"/>
</dbReference>
<gene>
    <name evidence="1" type="ORF">D1868_01215</name>
</gene>
<name>A0A650CLR9_9CREN</name>
<dbReference type="Pfam" id="PF05559">
    <property type="entry name" value="DUF763"/>
    <property type="match status" value="1"/>
</dbReference>
<sequence>MRLEGIADLPLHEGKVPPWLASIMKRLSKAIIDVMIIEWGEEKVLERLSNPLWFQAFNNVIGMDWDSSGSTTVTLGILKEVVNIDDEGIAVLGGKGKKALKVPDELKVLDKKIDADVGELERASRLVAKVDSVLVQDGHTLYHHSVLVTKSGKWAIIQQGMNLKTRYARRYHWFYTRKFTVEPHQGIAGIRQDVAIDSVKGDRENTRKLLLDLVKENPTKVISQIEMAQNLLKGQTALFSQAFNVKISPKVKLIYMKPNDLRRVKEVLNKVYESNPINLEEALLNGIGPSTARALYLVADLIYNEPPSYEDPVNYPYDPFKYAYAIGGKDGIPFPVNRKVAYEVIYTLEDIIEKIKVEKKDKEFALSKLKELAKHGDKEGS</sequence>
<accession>A0A650CLR9</accession>